<dbReference type="EMBL" id="CP032407">
    <property type="protein sequence ID" value="QRF54630.1"/>
    <property type="molecule type" value="Genomic_DNA"/>
</dbReference>
<evidence type="ECO:0000313" key="2">
    <source>
        <dbReference type="EMBL" id="QRF54630.1"/>
    </source>
</evidence>
<reference evidence="2 3" key="1">
    <citation type="submission" date="2018-09" db="EMBL/GenBank/DDBJ databases">
        <title>Rhizobium sp. MAE2-X.</title>
        <authorList>
            <person name="Lee Y."/>
            <person name="Jeon C.O."/>
        </authorList>
    </citation>
    <scope>NUCLEOTIDE SEQUENCE [LARGE SCALE GENOMIC DNA]</scope>
    <source>
        <strain evidence="2 3">MAE2-X</strain>
        <plasmid evidence="2 3">p2</plasmid>
    </source>
</reference>
<dbReference type="Gene3D" id="3.40.50.2000">
    <property type="entry name" value="Glycogen Phosphorylase B"/>
    <property type="match status" value="1"/>
</dbReference>
<evidence type="ECO:0000313" key="3">
    <source>
        <dbReference type="Proteomes" id="UP000596351"/>
    </source>
</evidence>
<dbReference type="Proteomes" id="UP000596351">
    <property type="component" value="Plasmid p2"/>
</dbReference>
<gene>
    <name evidence="2" type="ORF">D4A92_24195</name>
</gene>
<dbReference type="SUPFAM" id="SSF53756">
    <property type="entry name" value="UDP-Glycosyltransferase/glycogen phosphorylase"/>
    <property type="match status" value="1"/>
</dbReference>
<sequence length="79" mass="8677">MALGCPVISSDRASMPEICGDAALLASPSDPERWVQCVAYLLQSMSLRQELAARGRERSKIYSWNKSAEGYLDLLASQN</sequence>
<keyword evidence="2" id="KW-0614">Plasmid</keyword>
<protein>
    <submittedName>
        <fullName evidence="2">Glycosyltransferase</fullName>
    </submittedName>
</protein>
<dbReference type="PANTHER" id="PTHR46401:SF2">
    <property type="entry name" value="GLYCOSYLTRANSFERASE WBBK-RELATED"/>
    <property type="match status" value="1"/>
</dbReference>
<keyword evidence="1" id="KW-0808">Transferase</keyword>
<dbReference type="PANTHER" id="PTHR46401">
    <property type="entry name" value="GLYCOSYLTRANSFERASE WBBK-RELATED"/>
    <property type="match status" value="1"/>
</dbReference>
<name>A0ABX7F286_9HYPH</name>
<organism evidence="2 3">
    <name type="scientific">Rhizobium rosettiformans</name>
    <dbReference type="NCBI Taxonomy" id="1368430"/>
    <lineage>
        <taxon>Bacteria</taxon>
        <taxon>Pseudomonadati</taxon>
        <taxon>Pseudomonadota</taxon>
        <taxon>Alphaproteobacteria</taxon>
        <taxon>Hyphomicrobiales</taxon>
        <taxon>Rhizobiaceae</taxon>
        <taxon>Rhizobium/Agrobacterium group</taxon>
        <taxon>Rhizobium</taxon>
    </lineage>
</organism>
<accession>A0ABX7F286</accession>
<proteinExistence type="predicted"/>
<keyword evidence="3" id="KW-1185">Reference proteome</keyword>
<geneLocation type="plasmid" evidence="2 3">
    <name>p2</name>
</geneLocation>
<dbReference type="Pfam" id="PF13692">
    <property type="entry name" value="Glyco_trans_1_4"/>
    <property type="match status" value="1"/>
</dbReference>
<evidence type="ECO:0000256" key="1">
    <source>
        <dbReference type="ARBA" id="ARBA00022679"/>
    </source>
</evidence>